<accession>A0A2I0I9D3</accession>
<dbReference type="InterPro" id="IPR012337">
    <property type="entry name" value="RNaseH-like_sf"/>
</dbReference>
<comment type="caution">
    <text evidence="2">The sequence shown here is derived from an EMBL/GenBank/DDBJ whole genome shotgun (WGS) entry which is preliminary data.</text>
</comment>
<dbReference type="PANTHER" id="PTHR47723:SF19">
    <property type="entry name" value="POLYNUCLEOTIDYL TRANSFERASE, RIBONUCLEASE H-LIKE SUPERFAMILY PROTEIN"/>
    <property type="match status" value="1"/>
</dbReference>
<dbReference type="InterPro" id="IPR044730">
    <property type="entry name" value="RNase_H-like_dom_plant"/>
</dbReference>
<dbReference type="Gene3D" id="3.30.420.10">
    <property type="entry name" value="Ribonuclease H-like superfamily/Ribonuclease H"/>
    <property type="match status" value="1"/>
</dbReference>
<dbReference type="SUPFAM" id="SSF53098">
    <property type="entry name" value="Ribonuclease H-like"/>
    <property type="match status" value="1"/>
</dbReference>
<dbReference type="InterPro" id="IPR036397">
    <property type="entry name" value="RNaseH_sf"/>
</dbReference>
<dbReference type="InterPro" id="IPR002156">
    <property type="entry name" value="RNaseH_domain"/>
</dbReference>
<reference evidence="2 3" key="1">
    <citation type="submission" date="2017-11" db="EMBL/GenBank/DDBJ databases">
        <title>De-novo sequencing of pomegranate (Punica granatum L.) genome.</title>
        <authorList>
            <person name="Akparov Z."/>
            <person name="Amiraslanov A."/>
            <person name="Hajiyeva S."/>
            <person name="Abbasov M."/>
            <person name="Kaur K."/>
            <person name="Hamwieh A."/>
            <person name="Solovyev V."/>
            <person name="Salamov A."/>
            <person name="Braich B."/>
            <person name="Kosarev P."/>
            <person name="Mahmoud A."/>
            <person name="Hajiyev E."/>
            <person name="Babayeva S."/>
            <person name="Izzatullayeva V."/>
            <person name="Mammadov A."/>
            <person name="Mammadov A."/>
            <person name="Sharifova S."/>
            <person name="Ojaghi J."/>
            <person name="Eynullazada K."/>
            <person name="Bayramov B."/>
            <person name="Abdulazimova A."/>
            <person name="Shahmuradov I."/>
        </authorList>
    </citation>
    <scope>NUCLEOTIDE SEQUENCE [LARGE SCALE GENOMIC DNA]</scope>
    <source>
        <strain evidence="3">cv. AG2017</strain>
        <tissue evidence="2">Leaf</tissue>
    </source>
</reference>
<dbReference type="Pfam" id="PF13456">
    <property type="entry name" value="RVT_3"/>
    <property type="match status" value="1"/>
</dbReference>
<dbReference type="CDD" id="cd06222">
    <property type="entry name" value="RNase_H_like"/>
    <property type="match status" value="1"/>
</dbReference>
<name>A0A2I0I9D3_PUNGR</name>
<evidence type="ECO:0000313" key="3">
    <source>
        <dbReference type="Proteomes" id="UP000233551"/>
    </source>
</evidence>
<dbReference type="EMBL" id="PGOL01003518">
    <property type="protein sequence ID" value="PKI40609.1"/>
    <property type="molecule type" value="Genomic_DNA"/>
</dbReference>
<dbReference type="GO" id="GO:0004523">
    <property type="term" value="F:RNA-DNA hybrid ribonuclease activity"/>
    <property type="evidence" value="ECO:0007669"/>
    <property type="project" value="InterPro"/>
</dbReference>
<proteinExistence type="predicted"/>
<evidence type="ECO:0000259" key="1">
    <source>
        <dbReference type="Pfam" id="PF13456"/>
    </source>
</evidence>
<protein>
    <recommendedName>
        <fullName evidence="1">RNase H type-1 domain-containing protein</fullName>
    </recommendedName>
</protein>
<keyword evidence="3" id="KW-1185">Reference proteome</keyword>
<sequence>MDGASRGNPGLAGAGGLILDLGGSWIGGFMHNIGRASSMMAELWGVHSGLDLAWSLGRRRLILEVDSTSVQDLLVHQMAKAPLLRPSLQLLGTCLLETGRSGSYTFIAREIAIQIGLLGDRSPGH</sequence>
<dbReference type="AlphaFoldDB" id="A0A2I0I9D3"/>
<feature type="domain" description="RNase H type-1" evidence="1">
    <location>
        <begin position="2"/>
        <end position="84"/>
    </location>
</feature>
<organism evidence="2 3">
    <name type="scientific">Punica granatum</name>
    <name type="common">Pomegranate</name>
    <dbReference type="NCBI Taxonomy" id="22663"/>
    <lineage>
        <taxon>Eukaryota</taxon>
        <taxon>Viridiplantae</taxon>
        <taxon>Streptophyta</taxon>
        <taxon>Embryophyta</taxon>
        <taxon>Tracheophyta</taxon>
        <taxon>Spermatophyta</taxon>
        <taxon>Magnoliopsida</taxon>
        <taxon>eudicotyledons</taxon>
        <taxon>Gunneridae</taxon>
        <taxon>Pentapetalae</taxon>
        <taxon>rosids</taxon>
        <taxon>malvids</taxon>
        <taxon>Myrtales</taxon>
        <taxon>Lythraceae</taxon>
        <taxon>Punica</taxon>
    </lineage>
</organism>
<dbReference type="InterPro" id="IPR053151">
    <property type="entry name" value="RNase_H-like"/>
</dbReference>
<dbReference type="PANTHER" id="PTHR47723">
    <property type="entry name" value="OS05G0353850 PROTEIN"/>
    <property type="match status" value="1"/>
</dbReference>
<dbReference type="GO" id="GO:0003676">
    <property type="term" value="F:nucleic acid binding"/>
    <property type="evidence" value="ECO:0007669"/>
    <property type="project" value="InterPro"/>
</dbReference>
<gene>
    <name evidence="2" type="ORF">CRG98_039019</name>
</gene>
<evidence type="ECO:0000313" key="2">
    <source>
        <dbReference type="EMBL" id="PKI40609.1"/>
    </source>
</evidence>
<dbReference type="Proteomes" id="UP000233551">
    <property type="component" value="Unassembled WGS sequence"/>
</dbReference>